<dbReference type="AlphaFoldDB" id="A0A1D3LCW6"/>
<evidence type="ECO:0000259" key="5">
    <source>
        <dbReference type="Pfam" id="PF01494"/>
    </source>
</evidence>
<evidence type="ECO:0000313" key="6">
    <source>
        <dbReference type="EMBL" id="SCM00953.1"/>
    </source>
</evidence>
<dbReference type="GO" id="GO:0071949">
    <property type="term" value="F:FAD binding"/>
    <property type="evidence" value="ECO:0007669"/>
    <property type="project" value="InterPro"/>
</dbReference>
<feature type="region of interest" description="Disordered" evidence="4">
    <location>
        <begin position="683"/>
        <end position="725"/>
    </location>
</feature>
<keyword evidence="3" id="KW-0274">FAD</keyword>
<feature type="region of interest" description="Disordered" evidence="4">
    <location>
        <begin position="223"/>
        <end position="245"/>
    </location>
</feature>
<dbReference type="PANTHER" id="PTHR43004">
    <property type="entry name" value="TRK SYSTEM POTASSIUM UPTAKE PROTEIN"/>
    <property type="match status" value="1"/>
</dbReference>
<feature type="region of interest" description="Disordered" evidence="4">
    <location>
        <begin position="789"/>
        <end position="809"/>
    </location>
</feature>
<feature type="domain" description="FAD-binding" evidence="5">
    <location>
        <begin position="894"/>
        <end position="969"/>
    </location>
</feature>
<sequence>MGNNDNDNGNHSSNFYTNIERRKYKINKRMETDVLIVGATTGGLILSLDLFRKNIKHIIIDSCESNIKNKKINEQYLLYPRTLEMLHDLNLLPEILANSLKLTGINFYIQNKLINQSSKNFFQSINGNMPYMLSINKMSLNKILLKKIKLNGSIIWYNTLLSPIQNQTPNFISYNNYSDQNEHTEKLSTNNKSDFHHENIKVKKLYTLPSLLKNREIKNALIKNDNKMENNNETQSTSKSVSNEKDNSIDMNLITSNSNSIFSNLSNKNVSSDFSFYCSTDTNYSHPYDISDKTYNSDPSFLGKYSSEENNKYKIEGYIEKKYSNNNGNSDLNMFYEKKDNKNIQKNCNITGTTVRVKHNYTYWDGEKNHLKNLRINKNEKEKKNKKKKYYSYIKSKFIVGVDGKHSLVRKLFNIKMEEKQNNDIEYISADICAKWSNEMHYYNLSLFQSEYGFITCFPIFFDIANVDENNFYSTDPKFKDTIKNMKKELYIRKNHSYYSNSKKNSNKSIKNESFKMSNPQKLSIHTLSSSPIRTTAGSNNKGIQKIRNNIAFVKRYVQSETGKKDDIPHDKLLQRKDVEENKQSLYMPNQKRNRFNKSHTNEIMEREVYKKKEFFKTNKPKSVCQKINDYHEKQNNILTSKGMINISLEKKKTKENFMDFIKKYEENFACYIKNGKENSEEKVAKENGEEKVTKENGEEKVTKENGEEKVTKEGNEERVENSLGTLEMCLSQNRGEIKNEENYHKSNTSSIFTTKESDQELAKPFLQKGQTTSVSTTENDTSSILIKNKNKNKNKEASPNESLKEDTDNNYVDALSNNSMNEINNRASKYAKLGIYNWHITICRKIDKSSQNKFLYPIKKSKEIKYIEVIKLINKIFPNTELYYLYNLKIGIHKDKICRNYYNNYVVLAGEANCFYNPLFNVSVNLTIHDIYNIGWKLKYIINYGCTLILLEGYEKERKYISEKVVSWNREKLNFVFINNNGNNNICAYYNIFFLKFFAYIFQKFPTNYNIFEKIYLSTFLLQHNYTNYVINNTRNVFFCNKNNNIYADRAKNCILKFISSFNKSKENKNVSLYDYLKNQMHTLILCINITKEEKPICNYITTQLLKNKYNKKLSYTYDKLALKKLIKIARLTHNIMGKKGTQNNNTNCREQPFLKILWILCNQNKSDFIQTNTSICSANFNVYTRNFTTSSYNIPNELINTIKDSKIKDQVILYDFINDFQKQYNINFYLPNNLIYQPNFQSAIYIFIQPDFHITHINYVNDDNQIASFLDHVYNFYG</sequence>
<dbReference type="Pfam" id="PF01494">
    <property type="entry name" value="FAD_binding_3"/>
    <property type="match status" value="2"/>
</dbReference>
<evidence type="ECO:0000256" key="2">
    <source>
        <dbReference type="ARBA" id="ARBA00022630"/>
    </source>
</evidence>
<dbReference type="PANTHER" id="PTHR43004:SF19">
    <property type="entry name" value="BINDING MONOOXYGENASE, PUTATIVE (JCVI)-RELATED"/>
    <property type="match status" value="1"/>
</dbReference>
<gene>
    <name evidence="6" type="ORF">PCHCB_000087700</name>
</gene>
<feature type="domain" description="FAD-binding" evidence="5">
    <location>
        <begin position="31"/>
        <end position="152"/>
    </location>
</feature>
<dbReference type="InterPro" id="IPR050641">
    <property type="entry name" value="RIFMO-like"/>
</dbReference>
<evidence type="ECO:0000256" key="1">
    <source>
        <dbReference type="ARBA" id="ARBA00001974"/>
    </source>
</evidence>
<feature type="compositionally biased region" description="Basic and acidic residues" evidence="4">
    <location>
        <begin position="794"/>
        <end position="808"/>
    </location>
</feature>
<dbReference type="EMBL" id="LT608157">
    <property type="protein sequence ID" value="SCM00953.1"/>
    <property type="molecule type" value="Genomic_DNA"/>
</dbReference>
<evidence type="ECO:0000256" key="3">
    <source>
        <dbReference type="ARBA" id="ARBA00022827"/>
    </source>
</evidence>
<organism evidence="6 7">
    <name type="scientific">Plasmodium chabaudi chabaudi</name>
    <dbReference type="NCBI Taxonomy" id="31271"/>
    <lineage>
        <taxon>Eukaryota</taxon>
        <taxon>Sar</taxon>
        <taxon>Alveolata</taxon>
        <taxon>Apicomplexa</taxon>
        <taxon>Aconoidasida</taxon>
        <taxon>Haemosporida</taxon>
        <taxon>Plasmodiidae</taxon>
        <taxon>Plasmodium</taxon>
        <taxon>Plasmodium (Vinckeia)</taxon>
    </lineage>
</organism>
<comment type="cofactor">
    <cofactor evidence="1">
        <name>FAD</name>
        <dbReference type="ChEBI" id="CHEBI:57692"/>
    </cofactor>
</comment>
<accession>A0A1D3LCW6</accession>
<dbReference type="Gene3D" id="3.50.50.60">
    <property type="entry name" value="FAD/NAD(P)-binding domain"/>
    <property type="match status" value="2"/>
</dbReference>
<dbReference type="GO" id="GO:0016709">
    <property type="term" value="F:oxidoreductase activity, acting on paired donors, with incorporation or reduction of molecular oxygen, NAD(P)H as one donor, and incorporation of one atom of oxygen"/>
    <property type="evidence" value="ECO:0007669"/>
    <property type="project" value="UniProtKB-ARBA"/>
</dbReference>
<dbReference type="SUPFAM" id="SSF51905">
    <property type="entry name" value="FAD/NAD(P)-binding domain"/>
    <property type="match status" value="2"/>
</dbReference>
<feature type="compositionally biased region" description="Basic and acidic residues" evidence="4">
    <location>
        <begin position="683"/>
        <end position="721"/>
    </location>
</feature>
<proteinExistence type="predicted"/>
<evidence type="ECO:0000313" key="7">
    <source>
        <dbReference type="Proteomes" id="UP000195489"/>
    </source>
</evidence>
<reference evidence="6 7" key="1">
    <citation type="submission" date="2016-08" db="EMBL/GenBank/DDBJ databases">
        <authorList>
            <consortium name="Pathogen Informatics"/>
        </authorList>
    </citation>
    <scope>NUCLEOTIDE SEQUENCE [LARGE SCALE GENOMIC DNA]</scope>
    <source>
        <strain evidence="6 7">CB</strain>
    </source>
</reference>
<dbReference type="InterPro" id="IPR036188">
    <property type="entry name" value="FAD/NAD-bd_sf"/>
</dbReference>
<dbReference type="InterPro" id="IPR002938">
    <property type="entry name" value="FAD-bd"/>
</dbReference>
<keyword evidence="2" id="KW-0285">Flavoprotein</keyword>
<name>A0A1D3LCW6_PLACU</name>
<protein>
    <recommendedName>
        <fullName evidence="5">FAD-binding domain-containing protein</fullName>
    </recommendedName>
</protein>
<feature type="compositionally biased region" description="Polar residues" evidence="4">
    <location>
        <begin position="231"/>
        <end position="241"/>
    </location>
</feature>
<dbReference type="Proteomes" id="UP000195489">
    <property type="component" value="Chromosome 5"/>
</dbReference>
<evidence type="ECO:0000256" key="4">
    <source>
        <dbReference type="SAM" id="MobiDB-lite"/>
    </source>
</evidence>